<keyword evidence="10" id="KW-1185">Reference proteome</keyword>
<keyword evidence="3" id="KW-0808">Transferase</keyword>
<dbReference type="CDD" id="cd00761">
    <property type="entry name" value="Glyco_tranf_GTA_type"/>
    <property type="match status" value="1"/>
</dbReference>
<dbReference type="InterPro" id="IPR029044">
    <property type="entry name" value="Nucleotide-diphossugar_trans"/>
</dbReference>
<evidence type="ECO:0000256" key="5">
    <source>
        <dbReference type="ARBA" id="ARBA00022723"/>
    </source>
</evidence>
<feature type="domain" description="Radical SAM core" evidence="8">
    <location>
        <begin position="598"/>
        <end position="824"/>
    </location>
</feature>
<dbReference type="OrthoDB" id="9801424at2"/>
<dbReference type="InterPro" id="IPR034466">
    <property type="entry name" value="Methyltransferase_Class_B"/>
</dbReference>
<dbReference type="GO" id="GO:0051539">
    <property type="term" value="F:4 iron, 4 sulfur cluster binding"/>
    <property type="evidence" value="ECO:0007669"/>
    <property type="project" value="UniProtKB-KW"/>
</dbReference>
<protein>
    <submittedName>
        <fullName evidence="9">Radical SAM superfamily enzyme YgiQ (UPF0313 family)</fullName>
    </submittedName>
</protein>
<dbReference type="SUPFAM" id="SSF53448">
    <property type="entry name" value="Nucleotide-diphospho-sugar transferases"/>
    <property type="match status" value="1"/>
</dbReference>
<dbReference type="InterPro" id="IPR001173">
    <property type="entry name" value="Glyco_trans_2-like"/>
</dbReference>
<reference evidence="9 10" key="1">
    <citation type="submission" date="2019-03" db="EMBL/GenBank/DDBJ databases">
        <title>Genomic Encyclopedia of Type Strains, Phase IV (KMG-IV): sequencing the most valuable type-strain genomes for metagenomic binning, comparative biology and taxonomic classification.</title>
        <authorList>
            <person name="Goeker M."/>
        </authorList>
    </citation>
    <scope>NUCLEOTIDE SEQUENCE [LARGE SCALE GENOMIC DNA]</scope>
    <source>
        <strain evidence="9 10">DSM 24984</strain>
    </source>
</reference>
<keyword evidence="5" id="KW-0479">Metal-binding</keyword>
<accession>A0A4R1KB39</accession>
<comment type="caution">
    <text evidence="9">The sequence shown here is derived from an EMBL/GenBank/DDBJ whole genome shotgun (WGS) entry which is preliminary data.</text>
</comment>
<evidence type="ECO:0000259" key="8">
    <source>
        <dbReference type="PROSITE" id="PS51918"/>
    </source>
</evidence>
<dbReference type="PANTHER" id="PTHR43409">
    <property type="entry name" value="ANAEROBIC MAGNESIUM-PROTOPORPHYRIN IX MONOMETHYL ESTER CYCLASE-RELATED"/>
    <property type="match status" value="1"/>
</dbReference>
<sequence length="869" mass="99479">MITAFVPTLNNEKTIGRVLKAIKAQTVRPKRIIVIDSGSADATESICLDAGVEFYPKSYFGDFEILGLGRARNRILELIDTPYLLSVDSDIILRPDHIEKILPMFAEDPAIAGIAGRQIELNRIHMGDKCRALVDMRDLYNESRKLKDEFRPFLMGSNNIYRTDALHIVGMAENGNKFRPFEDAFMSNYEDADVGHKLTKHGYKLLWTPSVPTYHLQKDDVRSYINRAYRYRVFKWLLNGGFETEEAYAGKIEHNINYVRMGINIITEKQRSYLAYPFFLAGFSFFIEDILHFEQGHPMARKIYNSFLKSMEHCKSEELKRGILEFNRLILDNITLERTEEYDERILEWFLSLADLSAFHKKFPAMHDTKLTETDENTRISCLTASKKRMEAEDNLNIYGNFKVMLMNLPWRKENGRYGVRAGSRWPHTYDMGRYDSALPPYIPYPFFLGHTFSLLQRAGISSWMCDAVAEGYTEEEAIFEAFGYEPNLIIAEVSVPSLTGDLKTLADIKAFLPDTKICITGPLPKDIIAQLAEKPFIDHIIDGEYEFAALKLAQDLKHKRMTQKTVPMERQDDYAQLPVPERLFTPFYNYNDRPVAALKYPSLQIQLSRGCPFGCSFCVLPSVFYGDRYRKGDIVKAVNEIEKNFKTFGIQSFYADDDTFNVDKRHVAAFAQELIDRGLNLPWMAMARADTLNDKELLTLLKQSGLIGLKFGIESTNQAALAEMNKKLNIEKCQETFEICRELGIGIHLTFTLGYLADTPVTAENTFRWLIGQNPDSMQVSLTIPFPGTPMFDTLKNMNVLTDMNMDGYDGADNLPFETPMGRDRVKLLKQQWIAAWLAFKKGERTEASQLTAFSDPHGLSEYIGSRL</sequence>
<keyword evidence="2" id="KW-0489">Methyltransferase</keyword>
<keyword evidence="7" id="KW-0411">Iron-sulfur</keyword>
<dbReference type="Pfam" id="PF00535">
    <property type="entry name" value="Glycos_transf_2"/>
    <property type="match status" value="1"/>
</dbReference>
<evidence type="ECO:0000256" key="4">
    <source>
        <dbReference type="ARBA" id="ARBA00022691"/>
    </source>
</evidence>
<dbReference type="InterPro" id="IPR007197">
    <property type="entry name" value="rSAM"/>
</dbReference>
<name>A0A4R1KB39_9BACT</name>
<dbReference type="SMART" id="SM00729">
    <property type="entry name" value="Elp3"/>
    <property type="match status" value="1"/>
</dbReference>
<evidence type="ECO:0000313" key="10">
    <source>
        <dbReference type="Proteomes" id="UP000294614"/>
    </source>
</evidence>
<keyword evidence="4" id="KW-0949">S-adenosyl-L-methionine</keyword>
<dbReference type="GO" id="GO:0003824">
    <property type="term" value="F:catalytic activity"/>
    <property type="evidence" value="ECO:0007669"/>
    <property type="project" value="InterPro"/>
</dbReference>
<dbReference type="AlphaFoldDB" id="A0A4R1KB39"/>
<dbReference type="SFLD" id="SFLDG01082">
    <property type="entry name" value="B12-binding_domain_containing"/>
    <property type="match status" value="1"/>
</dbReference>
<keyword evidence="6" id="KW-0408">Iron</keyword>
<dbReference type="RefSeq" id="WP_132871156.1">
    <property type="nucleotide sequence ID" value="NZ_SMGG01000003.1"/>
</dbReference>
<dbReference type="SFLD" id="SFLDS00029">
    <property type="entry name" value="Radical_SAM"/>
    <property type="match status" value="1"/>
</dbReference>
<evidence type="ECO:0000313" key="9">
    <source>
        <dbReference type="EMBL" id="TCK61675.1"/>
    </source>
</evidence>
<evidence type="ECO:0000256" key="7">
    <source>
        <dbReference type="ARBA" id="ARBA00023014"/>
    </source>
</evidence>
<dbReference type="InterPro" id="IPR006638">
    <property type="entry name" value="Elp3/MiaA/NifB-like_rSAM"/>
</dbReference>
<dbReference type="Gene3D" id="3.90.550.10">
    <property type="entry name" value="Spore Coat Polysaccharide Biosynthesis Protein SpsA, Chain A"/>
    <property type="match status" value="1"/>
</dbReference>
<evidence type="ECO:0000256" key="1">
    <source>
        <dbReference type="ARBA" id="ARBA00001966"/>
    </source>
</evidence>
<dbReference type="InterPro" id="IPR058240">
    <property type="entry name" value="rSAM_sf"/>
</dbReference>
<dbReference type="Pfam" id="PF04055">
    <property type="entry name" value="Radical_SAM"/>
    <property type="match status" value="1"/>
</dbReference>
<dbReference type="Gene3D" id="3.80.30.20">
    <property type="entry name" value="tm_1862 like domain"/>
    <property type="match status" value="1"/>
</dbReference>
<organism evidence="9 10">
    <name type="scientific">Seleniivibrio woodruffii</name>
    <dbReference type="NCBI Taxonomy" id="1078050"/>
    <lineage>
        <taxon>Bacteria</taxon>
        <taxon>Pseudomonadati</taxon>
        <taxon>Deferribacterota</taxon>
        <taxon>Deferribacteres</taxon>
        <taxon>Deferribacterales</taxon>
        <taxon>Geovibrionaceae</taxon>
        <taxon>Seleniivibrio</taxon>
    </lineage>
</organism>
<dbReference type="GO" id="GO:0046872">
    <property type="term" value="F:metal ion binding"/>
    <property type="evidence" value="ECO:0007669"/>
    <property type="project" value="UniProtKB-KW"/>
</dbReference>
<evidence type="ECO:0000256" key="6">
    <source>
        <dbReference type="ARBA" id="ARBA00023004"/>
    </source>
</evidence>
<dbReference type="InterPro" id="IPR051198">
    <property type="entry name" value="BchE-like"/>
</dbReference>
<dbReference type="EMBL" id="SMGG01000003">
    <property type="protein sequence ID" value="TCK61675.1"/>
    <property type="molecule type" value="Genomic_DNA"/>
</dbReference>
<dbReference type="Proteomes" id="UP000294614">
    <property type="component" value="Unassembled WGS sequence"/>
</dbReference>
<dbReference type="PANTHER" id="PTHR43409:SF7">
    <property type="entry name" value="BLL1977 PROTEIN"/>
    <property type="match status" value="1"/>
</dbReference>
<dbReference type="SFLD" id="SFLDG01123">
    <property type="entry name" value="methyltransferase_(Class_B)"/>
    <property type="match status" value="1"/>
</dbReference>
<evidence type="ECO:0000256" key="2">
    <source>
        <dbReference type="ARBA" id="ARBA00022603"/>
    </source>
</evidence>
<gene>
    <name evidence="9" type="ORF">C8D98_0177</name>
</gene>
<dbReference type="SUPFAM" id="SSF102114">
    <property type="entry name" value="Radical SAM enzymes"/>
    <property type="match status" value="1"/>
</dbReference>
<dbReference type="InterPro" id="IPR023404">
    <property type="entry name" value="rSAM_horseshoe"/>
</dbReference>
<dbReference type="PROSITE" id="PS51918">
    <property type="entry name" value="RADICAL_SAM"/>
    <property type="match status" value="1"/>
</dbReference>
<proteinExistence type="predicted"/>
<evidence type="ECO:0000256" key="3">
    <source>
        <dbReference type="ARBA" id="ARBA00022679"/>
    </source>
</evidence>
<dbReference type="GO" id="GO:0005829">
    <property type="term" value="C:cytosol"/>
    <property type="evidence" value="ECO:0007669"/>
    <property type="project" value="TreeGrafter"/>
</dbReference>
<comment type="cofactor">
    <cofactor evidence="1">
        <name>[4Fe-4S] cluster</name>
        <dbReference type="ChEBI" id="CHEBI:49883"/>
    </cofactor>
</comment>